<name>A0A6S6SAH8_9BACT</name>
<sequence length="258" mass="30582">MKFFIGVVMAMMLFTGCTTTEPKVPTVKSNSSVTEANQTEVPIESNVSSIEESSIDDENVILNVFNDELYFEKDKVGKDKRQVVIKYLDAHKWEKKALSKIYKKYKQLWSKKQSKDFFKILEEDKYLSLCSDRRYWDNLQFEENQPERDVLHSILLIRYLNNLSHGCPKWVESNAKIKDENAKEYIRTKHLLSLLPHNVIIPKLIESYQPKSKKFRKFMKKQKRLLELDTEGDVLKASRLELEKHKRKLCEPKYKNRK</sequence>
<reference evidence="1" key="1">
    <citation type="submission" date="2020-01" db="EMBL/GenBank/DDBJ databases">
        <authorList>
            <person name="Meier V. D."/>
            <person name="Meier V D."/>
        </authorList>
    </citation>
    <scope>NUCLEOTIDE SEQUENCE</scope>
    <source>
        <strain evidence="1">HLG_WM_MAG_03</strain>
    </source>
</reference>
<organism evidence="1">
    <name type="scientific">uncultured Sulfurovum sp</name>
    <dbReference type="NCBI Taxonomy" id="269237"/>
    <lineage>
        <taxon>Bacteria</taxon>
        <taxon>Pseudomonadati</taxon>
        <taxon>Campylobacterota</taxon>
        <taxon>Epsilonproteobacteria</taxon>
        <taxon>Campylobacterales</taxon>
        <taxon>Sulfurovaceae</taxon>
        <taxon>Sulfurovum</taxon>
        <taxon>environmental samples</taxon>
    </lineage>
</organism>
<gene>
    <name evidence="1" type="ORF">HELGO_WM35775</name>
</gene>
<evidence type="ECO:0008006" key="2">
    <source>
        <dbReference type="Google" id="ProtNLM"/>
    </source>
</evidence>
<proteinExistence type="predicted"/>
<protein>
    <recommendedName>
        <fullName evidence="2">Lipoprotein</fullName>
    </recommendedName>
</protein>
<dbReference type="PROSITE" id="PS51257">
    <property type="entry name" value="PROKAR_LIPOPROTEIN"/>
    <property type="match status" value="1"/>
</dbReference>
<dbReference type="EMBL" id="CACVAR010000126">
    <property type="protein sequence ID" value="CAA6804765.1"/>
    <property type="molecule type" value="Genomic_DNA"/>
</dbReference>
<evidence type="ECO:0000313" key="1">
    <source>
        <dbReference type="EMBL" id="CAA6804765.1"/>
    </source>
</evidence>
<dbReference type="AlphaFoldDB" id="A0A6S6SAH8"/>
<accession>A0A6S6SAH8</accession>